<feature type="binding site" evidence="8">
    <location>
        <position position="7"/>
    </location>
    <ligand>
        <name>Mg(2+)</name>
        <dbReference type="ChEBI" id="CHEBI:18420"/>
    </ligand>
</feature>
<keyword evidence="4 8" id="KW-0479">Metal-binding</keyword>
<organism evidence="10 11">
    <name type="scientific">Mycobacterium pseudokansasii</name>
    <dbReference type="NCBI Taxonomy" id="2341080"/>
    <lineage>
        <taxon>Bacteria</taxon>
        <taxon>Bacillati</taxon>
        <taxon>Actinomycetota</taxon>
        <taxon>Actinomycetes</taxon>
        <taxon>Mycobacteriales</taxon>
        <taxon>Mycobacteriaceae</taxon>
        <taxon>Mycobacterium</taxon>
    </lineage>
</organism>
<evidence type="ECO:0000313" key="11">
    <source>
        <dbReference type="Proteomes" id="UP000268285"/>
    </source>
</evidence>
<feature type="domain" description="PIN" evidence="9">
    <location>
        <begin position="5"/>
        <end position="117"/>
    </location>
</feature>
<keyword evidence="8" id="KW-0800">Toxin</keyword>
<dbReference type="PANTHER" id="PTHR33653:SF1">
    <property type="entry name" value="RIBONUCLEASE VAPC2"/>
    <property type="match status" value="1"/>
</dbReference>
<evidence type="ECO:0000256" key="8">
    <source>
        <dbReference type="HAMAP-Rule" id="MF_00265"/>
    </source>
</evidence>
<evidence type="ECO:0000256" key="7">
    <source>
        <dbReference type="ARBA" id="ARBA00038093"/>
    </source>
</evidence>
<dbReference type="GO" id="GO:0090729">
    <property type="term" value="F:toxin activity"/>
    <property type="evidence" value="ECO:0007669"/>
    <property type="project" value="UniProtKB-KW"/>
</dbReference>
<keyword evidence="3 8" id="KW-0540">Nuclease</keyword>
<evidence type="ECO:0000256" key="6">
    <source>
        <dbReference type="ARBA" id="ARBA00022842"/>
    </source>
</evidence>
<evidence type="ECO:0000259" key="9">
    <source>
        <dbReference type="Pfam" id="PF01850"/>
    </source>
</evidence>
<keyword evidence="5 8" id="KW-0378">Hydrolase</keyword>
<comment type="similarity">
    <text evidence="7 8">Belongs to the PINc/VapC protein family.</text>
</comment>
<dbReference type="Gene3D" id="3.40.50.1010">
    <property type="entry name" value="5'-nuclease"/>
    <property type="match status" value="1"/>
</dbReference>
<dbReference type="AlphaFoldDB" id="A0A498QX63"/>
<dbReference type="EC" id="3.1.-.-" evidence="8"/>
<keyword evidence="2 8" id="KW-1277">Toxin-antitoxin system</keyword>
<evidence type="ECO:0000256" key="3">
    <source>
        <dbReference type="ARBA" id="ARBA00022722"/>
    </source>
</evidence>
<dbReference type="CDD" id="cd18732">
    <property type="entry name" value="PIN_MtVapC4-C5_like"/>
    <property type="match status" value="1"/>
</dbReference>
<evidence type="ECO:0000313" key="10">
    <source>
        <dbReference type="EMBL" id="VBA54377.1"/>
    </source>
</evidence>
<protein>
    <recommendedName>
        <fullName evidence="8">Ribonuclease VapC</fullName>
        <shortName evidence="8">RNase VapC</shortName>
        <ecNumber evidence="8">3.1.-.-</ecNumber>
    </recommendedName>
    <alternativeName>
        <fullName evidence="8">Toxin VapC</fullName>
    </alternativeName>
</protein>
<evidence type="ECO:0000256" key="2">
    <source>
        <dbReference type="ARBA" id="ARBA00022649"/>
    </source>
</evidence>
<accession>A0A498QX63</accession>
<dbReference type="OrthoDB" id="3257696at2"/>
<keyword evidence="11" id="KW-1185">Reference proteome</keyword>
<dbReference type="RefSeq" id="WP_036402091.1">
    <property type="nucleotide sequence ID" value="NZ_JAIENV010000099.1"/>
</dbReference>
<dbReference type="Pfam" id="PF01850">
    <property type="entry name" value="PIN"/>
    <property type="match status" value="1"/>
</dbReference>
<dbReference type="EMBL" id="UPHU01000001">
    <property type="protein sequence ID" value="VBA54377.1"/>
    <property type="molecule type" value="Genomic_DNA"/>
</dbReference>
<comment type="cofactor">
    <cofactor evidence="1 8">
        <name>Mg(2+)</name>
        <dbReference type="ChEBI" id="CHEBI:18420"/>
    </cofactor>
</comment>
<dbReference type="InterPro" id="IPR002716">
    <property type="entry name" value="PIN_dom"/>
</dbReference>
<name>A0A498QX63_9MYCO</name>
<dbReference type="InterPro" id="IPR050556">
    <property type="entry name" value="Type_II_TA_system_RNase"/>
</dbReference>
<evidence type="ECO:0000256" key="4">
    <source>
        <dbReference type="ARBA" id="ARBA00022723"/>
    </source>
</evidence>
<reference evidence="10 11" key="1">
    <citation type="submission" date="2018-09" db="EMBL/GenBank/DDBJ databases">
        <authorList>
            <person name="Tagini F."/>
        </authorList>
    </citation>
    <scope>NUCLEOTIDE SEQUENCE [LARGE SCALE GENOMIC DNA]</scope>
    <source>
        <strain evidence="10 11">MK142</strain>
    </source>
</reference>
<dbReference type="InterPro" id="IPR022907">
    <property type="entry name" value="VapC_family"/>
</dbReference>
<proteinExistence type="inferred from homology"/>
<evidence type="ECO:0000256" key="5">
    <source>
        <dbReference type="ARBA" id="ARBA00022801"/>
    </source>
</evidence>
<comment type="function">
    <text evidence="8">Toxic component of a toxin-antitoxin (TA) system. An RNase.</text>
</comment>
<dbReference type="GO" id="GO:0004540">
    <property type="term" value="F:RNA nuclease activity"/>
    <property type="evidence" value="ECO:0007669"/>
    <property type="project" value="InterPro"/>
</dbReference>
<dbReference type="Proteomes" id="UP000268285">
    <property type="component" value="Unassembled WGS sequence"/>
</dbReference>
<feature type="binding site" evidence="8">
    <location>
        <position position="97"/>
    </location>
    <ligand>
        <name>Mg(2+)</name>
        <dbReference type="ChEBI" id="CHEBI:18420"/>
    </ligand>
</feature>
<dbReference type="GO" id="GO:0016787">
    <property type="term" value="F:hydrolase activity"/>
    <property type="evidence" value="ECO:0007669"/>
    <property type="project" value="UniProtKB-KW"/>
</dbReference>
<gene>
    <name evidence="10" type="primary">vapC5</name>
    <name evidence="8" type="synonym">vapC</name>
    <name evidence="10" type="ORF">LAUMK142_04626</name>
</gene>
<keyword evidence="6 8" id="KW-0460">Magnesium</keyword>
<dbReference type="HAMAP" id="MF_00265">
    <property type="entry name" value="VapC_Nob1"/>
    <property type="match status" value="1"/>
</dbReference>
<dbReference type="PANTHER" id="PTHR33653">
    <property type="entry name" value="RIBONUCLEASE VAPC2"/>
    <property type="match status" value="1"/>
</dbReference>
<evidence type="ECO:0000256" key="1">
    <source>
        <dbReference type="ARBA" id="ARBA00001946"/>
    </source>
</evidence>
<dbReference type="SUPFAM" id="SSF88723">
    <property type="entry name" value="PIN domain-like"/>
    <property type="match status" value="1"/>
</dbReference>
<dbReference type="GO" id="GO:0000287">
    <property type="term" value="F:magnesium ion binding"/>
    <property type="evidence" value="ECO:0007669"/>
    <property type="project" value="UniProtKB-UniRule"/>
</dbReference>
<dbReference type="InterPro" id="IPR029060">
    <property type="entry name" value="PIN-like_dom_sf"/>
</dbReference>
<sequence length="131" mass="13910">MTSGLLDTSVVVDWHDPAIVAALPDEMAISAITVAELAAGPLLATTPIEAARRQARLQEVESRLEPLPFDGAAVRSYGLIVAAVVHEGRKPRSRFADLLIGATAHANGLDLYSRNAEDFAGLEKLIRVVAV</sequence>